<organism evidence="7 8">
    <name type="scientific">Novosphingobium barchaimii LL02</name>
    <dbReference type="NCBI Taxonomy" id="1114963"/>
    <lineage>
        <taxon>Bacteria</taxon>
        <taxon>Pseudomonadati</taxon>
        <taxon>Pseudomonadota</taxon>
        <taxon>Alphaproteobacteria</taxon>
        <taxon>Sphingomonadales</taxon>
        <taxon>Sphingomonadaceae</taxon>
        <taxon>Novosphingobium</taxon>
    </lineage>
</organism>
<evidence type="ECO:0000256" key="3">
    <source>
        <dbReference type="ARBA" id="ARBA00023163"/>
    </source>
</evidence>
<dbReference type="Pfam" id="PF00440">
    <property type="entry name" value="TetR_N"/>
    <property type="match status" value="1"/>
</dbReference>
<dbReference type="SUPFAM" id="SSF46689">
    <property type="entry name" value="Homeodomain-like"/>
    <property type="match status" value="1"/>
</dbReference>
<accession>A0A0J7XES1</accession>
<feature type="domain" description="HTH tetR-type" evidence="6">
    <location>
        <begin position="30"/>
        <end position="90"/>
    </location>
</feature>
<sequence>MPVKRTSADSTRTGLPGSADEPTQQALKSAQTRARLIDATIRVLVRSGYARTTTPQVAIEAGLSRGAMLHHFDNGISLIKATITHLHERRLRAFRRAAERSALDHNAMVRTYWRQIQKPAFIAFHELAVAARTNAELAAVLMPLQVEFRERFNQLAVQLYPEWQASPQRFALAMAVSQATMEGMAVNLLTGAMDAALVEPLLDSLEEQMHALRPASEGQAA</sequence>
<evidence type="ECO:0000256" key="4">
    <source>
        <dbReference type="PROSITE-ProRule" id="PRU00335"/>
    </source>
</evidence>
<dbReference type="PRINTS" id="PR00455">
    <property type="entry name" value="HTHTETR"/>
</dbReference>
<dbReference type="EMBL" id="JACU01000018">
    <property type="protein sequence ID" value="KMS50541.1"/>
    <property type="molecule type" value="Genomic_DNA"/>
</dbReference>
<dbReference type="RefSeq" id="WP_082700006.1">
    <property type="nucleotide sequence ID" value="NZ_KQ130462.1"/>
</dbReference>
<evidence type="ECO:0000259" key="6">
    <source>
        <dbReference type="PROSITE" id="PS50977"/>
    </source>
</evidence>
<evidence type="ECO:0000313" key="8">
    <source>
        <dbReference type="Proteomes" id="UP000052268"/>
    </source>
</evidence>
<dbReference type="PROSITE" id="PS50977">
    <property type="entry name" value="HTH_TETR_2"/>
    <property type="match status" value="1"/>
</dbReference>
<keyword evidence="3" id="KW-0804">Transcription</keyword>
<dbReference type="PATRIC" id="fig|1114963.3.peg.5037"/>
<name>A0A0J7XES1_9SPHN</name>
<evidence type="ECO:0000256" key="2">
    <source>
        <dbReference type="ARBA" id="ARBA00023125"/>
    </source>
</evidence>
<evidence type="ECO:0000313" key="7">
    <source>
        <dbReference type="EMBL" id="KMS50541.1"/>
    </source>
</evidence>
<dbReference type="InterPro" id="IPR001647">
    <property type="entry name" value="HTH_TetR"/>
</dbReference>
<evidence type="ECO:0000256" key="1">
    <source>
        <dbReference type="ARBA" id="ARBA00023015"/>
    </source>
</evidence>
<keyword evidence="1" id="KW-0805">Transcription regulation</keyword>
<proteinExistence type="predicted"/>
<dbReference type="OrthoDB" id="9816296at2"/>
<dbReference type="GO" id="GO:0003677">
    <property type="term" value="F:DNA binding"/>
    <property type="evidence" value="ECO:0007669"/>
    <property type="project" value="UniProtKB-UniRule"/>
</dbReference>
<dbReference type="Gene3D" id="1.10.357.10">
    <property type="entry name" value="Tetracycline Repressor, domain 2"/>
    <property type="match status" value="1"/>
</dbReference>
<reference evidence="7 8" key="1">
    <citation type="journal article" date="2015" name="G3 (Bethesda)">
        <title>Insights into Ongoing Evolution of the Hexachlorocyclohexane Catabolic Pathway from Comparative Genomics of Ten Sphingomonadaceae Strains.</title>
        <authorList>
            <person name="Pearce S.L."/>
            <person name="Oakeshott J.G."/>
            <person name="Pandey G."/>
        </authorList>
    </citation>
    <scope>NUCLEOTIDE SEQUENCE [LARGE SCALE GENOMIC DNA]</scope>
    <source>
        <strain evidence="7 8">LL02</strain>
    </source>
</reference>
<dbReference type="InterPro" id="IPR009057">
    <property type="entry name" value="Homeodomain-like_sf"/>
</dbReference>
<gene>
    <name evidence="7" type="ORF">V474_06920</name>
</gene>
<evidence type="ECO:0000256" key="5">
    <source>
        <dbReference type="SAM" id="MobiDB-lite"/>
    </source>
</evidence>
<feature type="DNA-binding region" description="H-T-H motif" evidence="4">
    <location>
        <begin position="53"/>
        <end position="72"/>
    </location>
</feature>
<comment type="caution">
    <text evidence="7">The sequence shown here is derived from an EMBL/GenBank/DDBJ whole genome shotgun (WGS) entry which is preliminary data.</text>
</comment>
<dbReference type="AlphaFoldDB" id="A0A0J7XES1"/>
<feature type="region of interest" description="Disordered" evidence="5">
    <location>
        <begin position="1"/>
        <end position="24"/>
    </location>
</feature>
<keyword evidence="8" id="KW-1185">Reference proteome</keyword>
<dbReference type="Proteomes" id="UP000052268">
    <property type="component" value="Unassembled WGS sequence"/>
</dbReference>
<dbReference type="PANTHER" id="PTHR47506">
    <property type="entry name" value="TRANSCRIPTIONAL REGULATORY PROTEIN"/>
    <property type="match status" value="1"/>
</dbReference>
<keyword evidence="2 4" id="KW-0238">DNA-binding</keyword>
<protein>
    <submittedName>
        <fullName evidence="7">TetR family transcriptional regulator</fullName>
    </submittedName>
</protein>
<dbReference type="PANTHER" id="PTHR47506:SF3">
    <property type="entry name" value="HTH-TYPE TRANSCRIPTIONAL REGULATOR LMRA"/>
    <property type="match status" value="1"/>
</dbReference>